<evidence type="ECO:0000313" key="1">
    <source>
        <dbReference type="EMBL" id="KAH3749460.1"/>
    </source>
</evidence>
<dbReference type="EMBL" id="JAIWYP010000010">
    <property type="protein sequence ID" value="KAH3749460.1"/>
    <property type="molecule type" value="Genomic_DNA"/>
</dbReference>
<dbReference type="Proteomes" id="UP000828390">
    <property type="component" value="Unassembled WGS sequence"/>
</dbReference>
<proteinExistence type="predicted"/>
<keyword evidence="2" id="KW-1185">Reference proteome</keyword>
<gene>
    <name evidence="1" type="ORF">DPMN_183958</name>
</gene>
<name>A0A9D4DJ31_DREPO</name>
<evidence type="ECO:0000313" key="2">
    <source>
        <dbReference type="Proteomes" id="UP000828390"/>
    </source>
</evidence>
<protein>
    <submittedName>
        <fullName evidence="1">Uncharacterized protein</fullName>
    </submittedName>
</protein>
<accession>A0A9D4DJ31</accession>
<reference evidence="1" key="1">
    <citation type="journal article" date="2019" name="bioRxiv">
        <title>The Genome of the Zebra Mussel, Dreissena polymorpha: A Resource for Invasive Species Research.</title>
        <authorList>
            <person name="McCartney M.A."/>
            <person name="Auch B."/>
            <person name="Kono T."/>
            <person name="Mallez S."/>
            <person name="Zhang Y."/>
            <person name="Obille A."/>
            <person name="Becker A."/>
            <person name="Abrahante J.E."/>
            <person name="Garbe J."/>
            <person name="Badalamenti J.P."/>
            <person name="Herman A."/>
            <person name="Mangelson H."/>
            <person name="Liachko I."/>
            <person name="Sullivan S."/>
            <person name="Sone E.D."/>
            <person name="Koren S."/>
            <person name="Silverstein K.A.T."/>
            <person name="Beckman K.B."/>
            <person name="Gohl D.M."/>
        </authorList>
    </citation>
    <scope>NUCLEOTIDE SEQUENCE</scope>
    <source>
        <strain evidence="1">Duluth1</strain>
        <tissue evidence="1">Whole animal</tissue>
    </source>
</reference>
<organism evidence="1 2">
    <name type="scientific">Dreissena polymorpha</name>
    <name type="common">Zebra mussel</name>
    <name type="synonym">Mytilus polymorpha</name>
    <dbReference type="NCBI Taxonomy" id="45954"/>
    <lineage>
        <taxon>Eukaryota</taxon>
        <taxon>Metazoa</taxon>
        <taxon>Spiralia</taxon>
        <taxon>Lophotrochozoa</taxon>
        <taxon>Mollusca</taxon>
        <taxon>Bivalvia</taxon>
        <taxon>Autobranchia</taxon>
        <taxon>Heteroconchia</taxon>
        <taxon>Euheterodonta</taxon>
        <taxon>Imparidentia</taxon>
        <taxon>Neoheterodontei</taxon>
        <taxon>Myida</taxon>
        <taxon>Dreissenoidea</taxon>
        <taxon>Dreissenidae</taxon>
        <taxon>Dreissena</taxon>
    </lineage>
</organism>
<reference evidence="1" key="2">
    <citation type="submission" date="2020-11" db="EMBL/GenBank/DDBJ databases">
        <authorList>
            <person name="McCartney M.A."/>
            <person name="Auch B."/>
            <person name="Kono T."/>
            <person name="Mallez S."/>
            <person name="Becker A."/>
            <person name="Gohl D.M."/>
            <person name="Silverstein K.A.T."/>
            <person name="Koren S."/>
            <person name="Bechman K.B."/>
            <person name="Herman A."/>
            <person name="Abrahante J.E."/>
            <person name="Garbe J."/>
        </authorList>
    </citation>
    <scope>NUCLEOTIDE SEQUENCE</scope>
    <source>
        <strain evidence="1">Duluth1</strain>
        <tissue evidence="1">Whole animal</tissue>
    </source>
</reference>
<dbReference type="AlphaFoldDB" id="A0A9D4DJ31"/>
<comment type="caution">
    <text evidence="1">The sequence shown here is derived from an EMBL/GenBank/DDBJ whole genome shotgun (WGS) entry which is preliminary data.</text>
</comment>
<sequence>MKDTLTKLQVSSKSDIDKCIRLRGELEQLRDAIQDINDKSKLELSFIATRKCAEKIQLSETFLKKNSFQVRVSITFQPNNDVLQYLSNLSGLGRIEHSTQTLMVKENSNKVFTVQGKSVQNVKISSDSDECNITAICVLQSGQFLVADNANKNVKLLDQHYQVVNHWSATAYPQDVCNITPSEVAVTVNGNANEIHEVQFITVNNRKLVIGSKLKLQHECRGTAFY</sequence>